<dbReference type="EMBL" id="LN999831">
    <property type="protein sequence ID" value="CUX95660.1"/>
    <property type="molecule type" value="Genomic_DNA"/>
</dbReference>
<dbReference type="RefSeq" id="WP_067568990.1">
    <property type="nucleotide sequence ID" value="NZ_LN999831.1"/>
</dbReference>
<protein>
    <submittedName>
        <fullName evidence="1">Ribosome maturation factor RimP</fullName>
    </submittedName>
</protein>
<accession>A0A143WPM3</accession>
<dbReference type="Proteomes" id="UP000095697">
    <property type="component" value="Chromosome I"/>
</dbReference>
<evidence type="ECO:0000313" key="2">
    <source>
        <dbReference type="Proteomes" id="UP000095697"/>
    </source>
</evidence>
<gene>
    <name evidence="1" type="primary">rimP</name>
    <name evidence="1" type="ORF">PMARG_ME00044</name>
</gene>
<organism evidence="1 2">
    <name type="scientific">Candidatus Mikella endobia</name>
    <dbReference type="NCBI Taxonomy" id="1778264"/>
    <lineage>
        <taxon>Bacteria</taxon>
        <taxon>Pseudomonadati</taxon>
        <taxon>Pseudomonadota</taxon>
        <taxon>Gammaproteobacteria</taxon>
        <taxon>Enterobacterales</taxon>
        <taxon>Enterobacteriaceae</taxon>
        <taxon>Candidatus Mikella</taxon>
    </lineage>
</organism>
<keyword evidence="2" id="KW-1185">Reference proteome</keyword>
<evidence type="ECO:0000313" key="1">
    <source>
        <dbReference type="EMBL" id="CUX95660.1"/>
    </source>
</evidence>
<proteinExistence type="predicted"/>
<name>A0A143WPM3_9ENTR</name>
<dbReference type="KEGG" id="cmik:PMARG_ME00044"/>
<sequence length="94" mass="11044">MTTLKQKLIDIIYEPIKILEFILVVIDFIRNSQSTLHIYNSEFILMLRITVKNKLLEIIKTVSSKIVTVTVDEKYKLANNIQKENIVPIVVMYY</sequence>
<reference evidence="2" key="1">
    <citation type="submission" date="2016-01" db="EMBL/GenBank/DDBJ databases">
        <authorList>
            <person name="Husnik F."/>
        </authorList>
    </citation>
    <scope>NUCLEOTIDE SEQUENCE [LARGE SCALE GENOMIC DNA]</scope>
</reference>
<dbReference type="AlphaFoldDB" id="A0A143WPM3"/>
<dbReference type="STRING" id="1778264.PMARG_ME00044"/>